<evidence type="ECO:0000313" key="3">
    <source>
        <dbReference type="Proteomes" id="UP000248987"/>
    </source>
</evidence>
<dbReference type="InterPro" id="IPR000595">
    <property type="entry name" value="cNMP-bd_dom"/>
</dbReference>
<dbReference type="Pfam" id="PF00027">
    <property type="entry name" value="cNMP_binding"/>
    <property type="match status" value="1"/>
</dbReference>
<dbReference type="PROSITE" id="PS50042">
    <property type="entry name" value="CNMP_BINDING_3"/>
    <property type="match status" value="1"/>
</dbReference>
<reference evidence="2 3" key="1">
    <citation type="submission" date="2018-06" db="EMBL/GenBank/DDBJ databases">
        <title>Genomic Encyclopedia of Archaeal and Bacterial Type Strains, Phase II (KMG-II): from individual species to whole genera.</title>
        <authorList>
            <person name="Goeker M."/>
        </authorList>
    </citation>
    <scope>NUCLEOTIDE SEQUENCE [LARGE SCALE GENOMIC DNA]</scope>
    <source>
        <strain evidence="2 3">DSM 12408</strain>
    </source>
</reference>
<dbReference type="Proteomes" id="UP000248987">
    <property type="component" value="Unassembled WGS sequence"/>
</dbReference>
<comment type="caution">
    <text evidence="2">The sequence shown here is derived from an EMBL/GenBank/DDBJ whole genome shotgun (WGS) entry which is preliminary data.</text>
</comment>
<dbReference type="Gene3D" id="2.60.120.10">
    <property type="entry name" value="Jelly Rolls"/>
    <property type="match status" value="1"/>
</dbReference>
<sequence>MKESILALINKIGKFSEKDLLLLTQELQFRKLKKNDFLLEEGIICSSFWYIVAGSFYQYRIDSELNKNIIDLNIAGDWVVNHKSFTSRNPSMFSIQAFEDSSIYEISIDAIHRLIGQSQSFLQMGKIVEESTSRIAFFDNNYTPDERYLHILKNKPKLIQKFPQTIIASFLKMTPETLSRVRKRVS</sequence>
<dbReference type="CDD" id="cd00038">
    <property type="entry name" value="CAP_ED"/>
    <property type="match status" value="1"/>
</dbReference>
<dbReference type="SUPFAM" id="SSF51206">
    <property type="entry name" value="cAMP-binding domain-like"/>
    <property type="match status" value="1"/>
</dbReference>
<accession>A0A327S9U9</accession>
<evidence type="ECO:0000259" key="1">
    <source>
        <dbReference type="PROSITE" id="PS50042"/>
    </source>
</evidence>
<dbReference type="InterPro" id="IPR014710">
    <property type="entry name" value="RmlC-like_jellyroll"/>
</dbReference>
<feature type="domain" description="Cyclic nucleotide-binding" evidence="1">
    <location>
        <begin position="8"/>
        <end position="116"/>
    </location>
</feature>
<keyword evidence="3" id="KW-1185">Reference proteome</keyword>
<dbReference type="RefSeq" id="WP_111625801.1">
    <property type="nucleotide sequence ID" value="NZ_QLLQ01000004.1"/>
</dbReference>
<dbReference type="InterPro" id="IPR018490">
    <property type="entry name" value="cNMP-bd_dom_sf"/>
</dbReference>
<dbReference type="EMBL" id="QLLQ01000004">
    <property type="protein sequence ID" value="RAJ25112.1"/>
    <property type="molecule type" value="Genomic_DNA"/>
</dbReference>
<evidence type="ECO:0000313" key="2">
    <source>
        <dbReference type="EMBL" id="RAJ25112.1"/>
    </source>
</evidence>
<name>A0A327S9U9_9FLAO</name>
<gene>
    <name evidence="2" type="ORF">LX77_01413</name>
</gene>
<organism evidence="2 3">
    <name type="scientific">Gelidibacter algens</name>
    <dbReference type="NCBI Taxonomy" id="49280"/>
    <lineage>
        <taxon>Bacteria</taxon>
        <taxon>Pseudomonadati</taxon>
        <taxon>Bacteroidota</taxon>
        <taxon>Flavobacteriia</taxon>
        <taxon>Flavobacteriales</taxon>
        <taxon>Flavobacteriaceae</taxon>
        <taxon>Gelidibacter</taxon>
    </lineage>
</organism>
<proteinExistence type="predicted"/>
<protein>
    <submittedName>
        <fullName evidence="2">CRP-like cAMP-binding protein</fullName>
    </submittedName>
</protein>
<dbReference type="AlphaFoldDB" id="A0A327S9U9"/>